<dbReference type="GO" id="GO:0003677">
    <property type="term" value="F:DNA binding"/>
    <property type="evidence" value="ECO:0007669"/>
    <property type="project" value="InterPro"/>
</dbReference>
<dbReference type="InterPro" id="IPR036603">
    <property type="entry name" value="RBP11-like"/>
</dbReference>
<dbReference type="InterPro" id="IPR036643">
    <property type="entry name" value="RNApol_insert_sf"/>
</dbReference>
<accession>A0A4P7N3U3</accession>
<dbReference type="EMBL" id="CP034204">
    <property type="protein sequence ID" value="QBZ54594.1"/>
    <property type="molecule type" value="Genomic_DNA"/>
</dbReference>
<evidence type="ECO:0000256" key="6">
    <source>
        <dbReference type="ARBA" id="ARBA00025804"/>
    </source>
</evidence>
<dbReference type="GO" id="GO:0006361">
    <property type="term" value="P:transcription initiation at RNA polymerase I promoter"/>
    <property type="evidence" value="ECO:0007669"/>
    <property type="project" value="EnsemblFungi"/>
</dbReference>
<protein>
    <recommendedName>
        <fullName evidence="2">DNA-directed RNA polymerases I and III subunit RPAC1</fullName>
    </recommendedName>
</protein>
<dbReference type="GO" id="GO:0055029">
    <property type="term" value="C:nuclear DNA-directed RNA polymerase complex"/>
    <property type="evidence" value="ECO:0007669"/>
    <property type="project" value="UniProtKB-ARBA"/>
</dbReference>
<dbReference type="InterPro" id="IPR011263">
    <property type="entry name" value="DNA-dir_RNA_pol_RpoA/D/Rpb3"/>
</dbReference>
<organism evidence="7 8">
    <name type="scientific">Pyricularia oryzae</name>
    <name type="common">Rice blast fungus</name>
    <name type="synonym">Magnaporthe oryzae</name>
    <dbReference type="NCBI Taxonomy" id="318829"/>
    <lineage>
        <taxon>Eukaryota</taxon>
        <taxon>Fungi</taxon>
        <taxon>Dikarya</taxon>
        <taxon>Ascomycota</taxon>
        <taxon>Pezizomycotina</taxon>
        <taxon>Sordariomycetes</taxon>
        <taxon>Sordariomycetidae</taxon>
        <taxon>Magnaporthales</taxon>
        <taxon>Pyriculariaceae</taxon>
        <taxon>Pyricularia</taxon>
    </lineage>
</organism>
<evidence type="ECO:0000313" key="8">
    <source>
        <dbReference type="Proteomes" id="UP000294847"/>
    </source>
</evidence>
<evidence type="ECO:0000256" key="1">
    <source>
        <dbReference type="ARBA" id="ARBA00004123"/>
    </source>
</evidence>
<dbReference type="Pfam" id="PF01193">
    <property type="entry name" value="RNA_pol_L"/>
    <property type="match status" value="1"/>
</dbReference>
<dbReference type="GO" id="GO:0006362">
    <property type="term" value="P:transcription elongation by RNA polymerase I"/>
    <property type="evidence" value="ECO:0007669"/>
    <property type="project" value="EnsemblFungi"/>
</dbReference>
<evidence type="ECO:0000256" key="5">
    <source>
        <dbReference type="ARBA" id="ARBA00023242"/>
    </source>
</evidence>
<proteinExistence type="inferred from homology"/>
<dbReference type="PROSITE" id="PS00446">
    <property type="entry name" value="RNA_POL_D_30KD"/>
    <property type="match status" value="1"/>
</dbReference>
<dbReference type="InterPro" id="IPR022842">
    <property type="entry name" value="RNAP_Rpo3/Rpb3/RPAC1"/>
</dbReference>
<dbReference type="CDD" id="cd07032">
    <property type="entry name" value="RNAP_I_II_AC40"/>
    <property type="match status" value="1"/>
</dbReference>
<dbReference type="NCBIfam" id="NF001988">
    <property type="entry name" value="PRK00783.1"/>
    <property type="match status" value="1"/>
</dbReference>
<gene>
    <name evidence="7" type="ORF">PoMZ_10298</name>
</gene>
<dbReference type="GO" id="GO:0006363">
    <property type="term" value="P:termination of RNA polymerase I transcription"/>
    <property type="evidence" value="ECO:0007669"/>
    <property type="project" value="EnsemblFungi"/>
</dbReference>
<evidence type="ECO:0000256" key="4">
    <source>
        <dbReference type="ARBA" id="ARBA00023163"/>
    </source>
</evidence>
<dbReference type="Gene3D" id="2.170.120.12">
    <property type="entry name" value="DNA-directed RNA polymerase, insert domain"/>
    <property type="match status" value="1"/>
</dbReference>
<dbReference type="GO" id="GO:0006386">
    <property type="term" value="P:termination of RNA polymerase III transcription"/>
    <property type="evidence" value="ECO:0007669"/>
    <property type="project" value="EnsemblFungi"/>
</dbReference>
<dbReference type="PANTHER" id="PTHR11800">
    <property type="entry name" value="DNA-DIRECTED RNA POLYMERASE"/>
    <property type="match status" value="1"/>
</dbReference>
<dbReference type="PANTHER" id="PTHR11800:SF13">
    <property type="entry name" value="DNA-DIRECTED RNA POLYMERASES I AND III SUBUNIT RPAC1"/>
    <property type="match status" value="1"/>
</dbReference>
<dbReference type="GO" id="GO:0005666">
    <property type="term" value="C:RNA polymerase III complex"/>
    <property type="evidence" value="ECO:0007669"/>
    <property type="project" value="EnsemblFungi"/>
</dbReference>
<dbReference type="InterPro" id="IPR011262">
    <property type="entry name" value="DNA-dir_RNA_pol_insert"/>
</dbReference>
<reference evidence="7 8" key="1">
    <citation type="journal article" date="2019" name="Mol. Biol. Evol.">
        <title>Blast fungal genomes show frequent chromosomal changes, gene gains and losses, and effector gene turnover.</title>
        <authorList>
            <person name="Gomez Luciano L.B."/>
            <person name="Jason Tsai I."/>
            <person name="Chuma I."/>
            <person name="Tosa Y."/>
            <person name="Chen Y.H."/>
            <person name="Li J.Y."/>
            <person name="Li M.Y."/>
            <person name="Jade Lu M.Y."/>
            <person name="Nakayashiki H."/>
            <person name="Li W.H."/>
        </authorList>
    </citation>
    <scope>NUCLEOTIDE SEQUENCE [LARGE SCALE GENOMIC DNA]</scope>
    <source>
        <strain evidence="7">MZ5-1-6</strain>
    </source>
</reference>
<dbReference type="GO" id="GO:0042797">
    <property type="term" value="P:tRNA transcription by RNA polymerase III"/>
    <property type="evidence" value="ECO:0007669"/>
    <property type="project" value="EnsemblFungi"/>
</dbReference>
<dbReference type="Proteomes" id="UP000294847">
    <property type="component" value="Chromosome 1"/>
</dbReference>
<dbReference type="SUPFAM" id="SSF55257">
    <property type="entry name" value="RBP11-like subunits of RNA polymerase"/>
    <property type="match status" value="1"/>
</dbReference>
<evidence type="ECO:0000313" key="7">
    <source>
        <dbReference type="EMBL" id="QBZ54594.1"/>
    </source>
</evidence>
<dbReference type="AlphaFoldDB" id="A0A4P7N3U3"/>
<dbReference type="HAMAP" id="MF_00320">
    <property type="entry name" value="RNApol_arch_Rpo3"/>
    <property type="match status" value="1"/>
</dbReference>
<dbReference type="GO" id="GO:0046983">
    <property type="term" value="F:protein dimerization activity"/>
    <property type="evidence" value="ECO:0007669"/>
    <property type="project" value="InterPro"/>
</dbReference>
<dbReference type="InterPro" id="IPR050518">
    <property type="entry name" value="Rpo3/RPB3_RNA_Pol_subunit"/>
</dbReference>
<dbReference type="GO" id="GO:0003899">
    <property type="term" value="F:DNA-directed RNA polymerase activity"/>
    <property type="evidence" value="ECO:0007669"/>
    <property type="project" value="EnsemblFungi"/>
</dbReference>
<dbReference type="FunFam" id="2.170.120.12:FF:000003">
    <property type="entry name" value="Dna-directed rna polymerases i and iii subunit"/>
    <property type="match status" value="1"/>
</dbReference>
<dbReference type="Pfam" id="PF01000">
    <property type="entry name" value="RNA_pol_A_bac"/>
    <property type="match status" value="1"/>
</dbReference>
<dbReference type="Gene3D" id="3.30.1360.10">
    <property type="entry name" value="RNA polymerase, RBP11-like subunit"/>
    <property type="match status" value="1"/>
</dbReference>
<comment type="similarity">
    <text evidence="6">Belongs to the archaeal Rpo3/eukaryotic RPB3 RNA polymerase subunit family.</text>
</comment>
<keyword evidence="3" id="KW-0240">DNA-directed RNA polymerase</keyword>
<dbReference type="GO" id="GO:0005736">
    <property type="term" value="C:RNA polymerase I complex"/>
    <property type="evidence" value="ECO:0007669"/>
    <property type="project" value="EnsemblFungi"/>
</dbReference>
<name>A0A4P7N3U3_PYROR</name>
<dbReference type="SUPFAM" id="SSF56553">
    <property type="entry name" value="Insert subdomain of RNA polymerase alpha subunit"/>
    <property type="match status" value="1"/>
</dbReference>
<keyword evidence="5" id="KW-0539">Nucleus</keyword>
<keyword evidence="4" id="KW-0804">Transcription</keyword>
<evidence type="ECO:0000256" key="2">
    <source>
        <dbReference type="ARBA" id="ARBA00022083"/>
    </source>
</evidence>
<dbReference type="GO" id="GO:0006384">
    <property type="term" value="P:transcription initiation at RNA polymerase III promoter"/>
    <property type="evidence" value="ECO:0007669"/>
    <property type="project" value="EnsemblFungi"/>
</dbReference>
<evidence type="ECO:0000256" key="3">
    <source>
        <dbReference type="ARBA" id="ARBA00022478"/>
    </source>
</evidence>
<dbReference type="VEuPathDB" id="FungiDB:M_BR32_EuGene_00090711"/>
<comment type="subcellular location">
    <subcellularLocation>
        <location evidence="1">Nucleus</location>
    </subcellularLocation>
</comment>
<dbReference type="InterPro" id="IPR001514">
    <property type="entry name" value="DNA-dir_RNA_pol_30-40kDasu_CS"/>
</dbReference>
<dbReference type="SMART" id="SM00662">
    <property type="entry name" value="RPOLD"/>
    <property type="match status" value="1"/>
</dbReference>
<sequence>MPSQTSLSSEELNRRKLVGINKETVTNTISTDYPGAHYGEEHAWDVNEFSQHLNIQFHQNDPSLASFSLIGVDASIANAFRRIMIAEIPSLAIERVFITNNTSVIQDEVLAQRLGLVPLKGSKEGLRKFMKPFKRTETGGFDNSFDFNTVNLRLNVKCTRNPDAKPGENDPNKAYIKPNVYASDIEFVPAGQQTDYFSGDGAIVPVNPDILIAKLRPGQGIDLEMHAHIGYGWDHAKFSPVCTASYRLMPIIDIVKPIVGADAEKFRDCFPDGVIRLEPVTAAEAKEKGSGYEGHKGEMKAVVNDPMRDTVSRECLRHAEFEGKVKLGRRRDHFIFSIESAGQWDSDELFLASIAELKSKCKKLEEQVLNMVR</sequence>
<dbReference type="InterPro" id="IPR033901">
    <property type="entry name" value="RNAPI/III_AC40"/>
</dbReference>